<gene>
    <name evidence="2" type="ORF">K461DRAFT_292241</name>
</gene>
<comment type="caution">
    <text evidence="2">The sequence shown here is derived from an EMBL/GenBank/DDBJ whole genome shotgun (WGS) entry which is preliminary data.</text>
</comment>
<protein>
    <submittedName>
        <fullName evidence="2">Uncharacterized protein</fullName>
    </submittedName>
</protein>
<dbReference type="OrthoDB" id="5331396at2759"/>
<dbReference type="PANTHER" id="PTHR37849">
    <property type="entry name" value="YALI0E11605P"/>
    <property type="match status" value="1"/>
</dbReference>
<feature type="transmembrane region" description="Helical" evidence="1">
    <location>
        <begin position="71"/>
        <end position="90"/>
    </location>
</feature>
<dbReference type="AlphaFoldDB" id="A0A9P4JAN2"/>
<keyword evidence="1" id="KW-1133">Transmembrane helix</keyword>
<accession>A0A9P4JAN2</accession>
<keyword evidence="1" id="KW-0812">Transmembrane</keyword>
<sequence length="130" mass="13881">MSTSGTVSLLGSRICGNAANASRLASRLRCVPRKSFERGFHATSVVSQTGGPVATSAVAVRKPVGAFRGGILGFLLGSTLAGASLYYYVIDEYKVSNQLLTEDIYAMQSAVQRIETYVKTLEERAGVTRK</sequence>
<evidence type="ECO:0000313" key="3">
    <source>
        <dbReference type="Proteomes" id="UP000799439"/>
    </source>
</evidence>
<name>A0A9P4JAN2_9PEZI</name>
<dbReference type="Proteomes" id="UP000799439">
    <property type="component" value="Unassembled WGS sequence"/>
</dbReference>
<evidence type="ECO:0000256" key="1">
    <source>
        <dbReference type="SAM" id="Phobius"/>
    </source>
</evidence>
<dbReference type="PANTHER" id="PTHR37849:SF1">
    <property type="entry name" value="YALI0E11605P"/>
    <property type="match status" value="1"/>
</dbReference>
<organism evidence="2 3">
    <name type="scientific">Myriangium duriaei CBS 260.36</name>
    <dbReference type="NCBI Taxonomy" id="1168546"/>
    <lineage>
        <taxon>Eukaryota</taxon>
        <taxon>Fungi</taxon>
        <taxon>Dikarya</taxon>
        <taxon>Ascomycota</taxon>
        <taxon>Pezizomycotina</taxon>
        <taxon>Dothideomycetes</taxon>
        <taxon>Dothideomycetidae</taxon>
        <taxon>Myriangiales</taxon>
        <taxon>Myriangiaceae</taxon>
        <taxon>Myriangium</taxon>
    </lineage>
</organism>
<proteinExistence type="predicted"/>
<keyword evidence="1" id="KW-0472">Membrane</keyword>
<dbReference type="EMBL" id="ML996083">
    <property type="protein sequence ID" value="KAF2155374.1"/>
    <property type="molecule type" value="Genomic_DNA"/>
</dbReference>
<reference evidence="2" key="1">
    <citation type="journal article" date="2020" name="Stud. Mycol.">
        <title>101 Dothideomycetes genomes: a test case for predicting lifestyles and emergence of pathogens.</title>
        <authorList>
            <person name="Haridas S."/>
            <person name="Albert R."/>
            <person name="Binder M."/>
            <person name="Bloem J."/>
            <person name="Labutti K."/>
            <person name="Salamov A."/>
            <person name="Andreopoulos B."/>
            <person name="Baker S."/>
            <person name="Barry K."/>
            <person name="Bills G."/>
            <person name="Bluhm B."/>
            <person name="Cannon C."/>
            <person name="Castanera R."/>
            <person name="Culley D."/>
            <person name="Daum C."/>
            <person name="Ezra D."/>
            <person name="Gonzalez J."/>
            <person name="Henrissat B."/>
            <person name="Kuo A."/>
            <person name="Liang C."/>
            <person name="Lipzen A."/>
            <person name="Lutzoni F."/>
            <person name="Magnuson J."/>
            <person name="Mondo S."/>
            <person name="Nolan M."/>
            <person name="Ohm R."/>
            <person name="Pangilinan J."/>
            <person name="Park H.-J."/>
            <person name="Ramirez L."/>
            <person name="Alfaro M."/>
            <person name="Sun H."/>
            <person name="Tritt A."/>
            <person name="Yoshinaga Y."/>
            <person name="Zwiers L.-H."/>
            <person name="Turgeon B."/>
            <person name="Goodwin S."/>
            <person name="Spatafora J."/>
            <person name="Crous P."/>
            <person name="Grigoriev I."/>
        </authorList>
    </citation>
    <scope>NUCLEOTIDE SEQUENCE</scope>
    <source>
        <strain evidence="2">CBS 260.36</strain>
    </source>
</reference>
<evidence type="ECO:0000313" key="2">
    <source>
        <dbReference type="EMBL" id="KAF2155374.1"/>
    </source>
</evidence>
<keyword evidence="3" id="KW-1185">Reference proteome</keyword>